<gene>
    <name evidence="2" type="ORF">TKK_013924</name>
</gene>
<keyword evidence="3" id="KW-1185">Reference proteome</keyword>
<feature type="compositionally biased region" description="Basic and acidic residues" evidence="1">
    <location>
        <begin position="76"/>
        <end position="94"/>
    </location>
</feature>
<evidence type="ECO:0008006" key="4">
    <source>
        <dbReference type="Google" id="ProtNLM"/>
    </source>
</evidence>
<protein>
    <recommendedName>
        <fullName evidence="4">ER-bound oxygenase mpaB/mpaB'/Rubber oxygenase catalytic domain-containing protein</fullName>
    </recommendedName>
</protein>
<sequence>MKDQTSPLTTEAVNEAAATTIEDVTTTPSAAPTKLLSEDATIANIESDEDSGYLNASDNSLSADDVATCETSIKSRSSEEETKQQQQHNDKQPSDDSSGSNSNDEENSAVSSSSWRLDVPSKVETMSDDKLVEMLKSLGEEFEKLPEQVDRRKWAKSRVAELFGETLTQPLLDVAAGHLIDGDSGISMDQRPDWLDPDMFRRGQIFARDFQFGISYAELISLFMVFSFEEGLKPLIMTSQSGTPFTAFKRYLSTGCRVQSWYTSDPWTKGTQAYRDMKAVRMMHAAVRKRIEATTIPEYEAKTRINDAWCPTLDVIRRDFQSTCPAPAPGQCPYMVVSKYPELRGKKLSQGEMASTQFAFVGLVVLNPKFFGIHASDEDLQAFCHTWRGIGYLLGIEDEFNYCRGTLADVKQRTIDFIEYWVKPNFRQITPECEHMMRCVVEGLQYYFPGSTYDTCILDLASVLNLHMPRLYNSLSYQAWIRHNVIRMYFNFWSRFSGMRTMMNNQLNRSIEKARKFDDEKLNSLKIKSDKLLESYRNKLQQNREANDIDQIQVE</sequence>
<comment type="caution">
    <text evidence="2">The sequence shown here is derived from an EMBL/GenBank/DDBJ whole genome shotgun (WGS) entry which is preliminary data.</text>
</comment>
<organism evidence="2 3">
    <name type="scientific">Trichogramma kaykai</name>
    <dbReference type="NCBI Taxonomy" id="54128"/>
    <lineage>
        <taxon>Eukaryota</taxon>
        <taxon>Metazoa</taxon>
        <taxon>Ecdysozoa</taxon>
        <taxon>Arthropoda</taxon>
        <taxon>Hexapoda</taxon>
        <taxon>Insecta</taxon>
        <taxon>Pterygota</taxon>
        <taxon>Neoptera</taxon>
        <taxon>Endopterygota</taxon>
        <taxon>Hymenoptera</taxon>
        <taxon>Apocrita</taxon>
        <taxon>Proctotrupomorpha</taxon>
        <taxon>Chalcidoidea</taxon>
        <taxon>Trichogrammatidae</taxon>
        <taxon>Trichogramma</taxon>
    </lineage>
</organism>
<feature type="region of interest" description="Disordered" evidence="1">
    <location>
        <begin position="47"/>
        <end position="119"/>
    </location>
</feature>
<dbReference type="Proteomes" id="UP001627154">
    <property type="component" value="Unassembled WGS sequence"/>
</dbReference>
<reference evidence="2 3" key="1">
    <citation type="journal article" date="2024" name="bioRxiv">
        <title>A reference genome for Trichogramma kaykai: A tiny desert-dwelling parasitoid wasp with competing sex-ratio distorters.</title>
        <authorList>
            <person name="Culotta J."/>
            <person name="Lindsey A.R."/>
        </authorList>
    </citation>
    <scope>NUCLEOTIDE SEQUENCE [LARGE SCALE GENOMIC DNA]</scope>
    <source>
        <strain evidence="2 3">KSX58</strain>
    </source>
</reference>
<dbReference type="PANTHER" id="PTHR37159:SF1">
    <property type="entry name" value="GH11867P"/>
    <property type="match status" value="1"/>
</dbReference>
<dbReference type="EMBL" id="JBJJXI010000111">
    <property type="protein sequence ID" value="KAL3391174.1"/>
    <property type="molecule type" value="Genomic_DNA"/>
</dbReference>
<evidence type="ECO:0000256" key="1">
    <source>
        <dbReference type="SAM" id="MobiDB-lite"/>
    </source>
</evidence>
<name>A0ABD2WEZ7_9HYME</name>
<accession>A0ABD2WEZ7</accession>
<evidence type="ECO:0000313" key="3">
    <source>
        <dbReference type="Proteomes" id="UP001627154"/>
    </source>
</evidence>
<dbReference type="AlphaFoldDB" id="A0ABD2WEZ7"/>
<dbReference type="PANTHER" id="PTHR37159">
    <property type="entry name" value="GH11867P"/>
    <property type="match status" value="1"/>
</dbReference>
<proteinExistence type="predicted"/>
<evidence type="ECO:0000313" key="2">
    <source>
        <dbReference type="EMBL" id="KAL3391174.1"/>
    </source>
</evidence>